<dbReference type="GO" id="GO:0016787">
    <property type="term" value="F:hydrolase activity"/>
    <property type="evidence" value="ECO:0007669"/>
    <property type="project" value="UniProtKB-KW"/>
</dbReference>
<dbReference type="InterPro" id="IPR050855">
    <property type="entry name" value="NDM-1-like"/>
</dbReference>
<feature type="chain" id="PRO_5016363952" evidence="1">
    <location>
        <begin position="40"/>
        <end position="306"/>
    </location>
</feature>
<keyword evidence="3" id="KW-0378">Hydrolase</keyword>
<proteinExistence type="predicted"/>
<feature type="signal peptide" evidence="1">
    <location>
        <begin position="1"/>
        <end position="39"/>
    </location>
</feature>
<keyword evidence="1" id="KW-0732">Signal</keyword>
<evidence type="ECO:0000256" key="1">
    <source>
        <dbReference type="SAM" id="SignalP"/>
    </source>
</evidence>
<organism evidence="3 4">
    <name type="scientific">Paracidovorax anthurii</name>
    <dbReference type="NCBI Taxonomy" id="78229"/>
    <lineage>
        <taxon>Bacteria</taxon>
        <taxon>Pseudomonadati</taxon>
        <taxon>Pseudomonadota</taxon>
        <taxon>Betaproteobacteria</taxon>
        <taxon>Burkholderiales</taxon>
        <taxon>Comamonadaceae</taxon>
        <taxon>Paracidovorax</taxon>
    </lineage>
</organism>
<dbReference type="SUPFAM" id="SSF56281">
    <property type="entry name" value="Metallo-hydrolase/oxidoreductase"/>
    <property type="match status" value="1"/>
</dbReference>
<dbReference type="Pfam" id="PF00753">
    <property type="entry name" value="Lactamase_B"/>
    <property type="match status" value="1"/>
</dbReference>
<accession>A0A328ZH15</accession>
<dbReference type="SMART" id="SM00849">
    <property type="entry name" value="Lactamase_B"/>
    <property type="match status" value="1"/>
</dbReference>
<gene>
    <name evidence="3" type="ORF">AX018_100464</name>
</gene>
<name>A0A328ZH15_9BURK</name>
<dbReference type="InterPro" id="IPR036866">
    <property type="entry name" value="RibonucZ/Hydroxyglut_hydro"/>
</dbReference>
<dbReference type="InterPro" id="IPR001279">
    <property type="entry name" value="Metallo-B-lactamas"/>
</dbReference>
<comment type="caution">
    <text evidence="3">The sequence shown here is derived from an EMBL/GenBank/DDBJ whole genome shotgun (WGS) entry which is preliminary data.</text>
</comment>
<dbReference type="Gene3D" id="3.60.15.10">
    <property type="entry name" value="Ribonuclease Z/Hydroxyacylglutathione hydrolase-like"/>
    <property type="match status" value="1"/>
</dbReference>
<dbReference type="CDD" id="cd07739">
    <property type="entry name" value="metallo-hydrolase-like_MBL-fold"/>
    <property type="match status" value="1"/>
</dbReference>
<dbReference type="PANTHER" id="PTHR42951:SF14">
    <property type="entry name" value="METALLO-BETA-LACTAMASE SUPERFAMILY PROTEIN"/>
    <property type="match status" value="1"/>
</dbReference>
<evidence type="ECO:0000313" key="4">
    <source>
        <dbReference type="Proteomes" id="UP000248856"/>
    </source>
</evidence>
<evidence type="ECO:0000313" key="3">
    <source>
        <dbReference type="EMBL" id="RAR85610.1"/>
    </source>
</evidence>
<dbReference type="AlphaFoldDB" id="A0A328ZH15"/>
<sequence length="306" mass="32281">MADPNPFLETTMTPISPLFALRTTTLAAALAVACGAASAAQPLELKVYNAPASSFLVNSALITGPKEAVVIDAGFTRADAYRIAANVLDSGKTLTTIFVSNADPDYYFGAEVLKALFPQAKVQTTPAVREKIVAKLPAKVAFWGPKMGANAPTQPIVPDAIAGTTLTVDGEAIEVRGTSGPLAHRPYVWVPSLHAILGNVGIFGNMHVWTADTQKPAERQAWIAQLDEMKTLKPRVVVPGHMAPGTPLDAGSIDFTRGYLVKFESALQQSKDSAGVIRAVGEAYPQLGEGSSLELGAKVNKGEMAW</sequence>
<feature type="domain" description="Metallo-beta-lactamase" evidence="2">
    <location>
        <begin position="56"/>
        <end position="241"/>
    </location>
</feature>
<protein>
    <submittedName>
        <fullName evidence="3">Glyoxylase-like metal-dependent hydrolase (Beta-lactamase superfamily II)</fullName>
    </submittedName>
</protein>
<reference evidence="3 4" key="1">
    <citation type="submission" date="2018-06" db="EMBL/GenBank/DDBJ databases">
        <title>Genomic Encyclopedia of Archaeal and Bacterial Type Strains, Phase II (KMG-II): from individual species to whole genera.</title>
        <authorList>
            <person name="Goeker M."/>
        </authorList>
    </citation>
    <scope>NUCLEOTIDE SEQUENCE [LARGE SCALE GENOMIC DNA]</scope>
    <source>
        <strain evidence="3 4">CFPB 3232</strain>
    </source>
</reference>
<dbReference type="PANTHER" id="PTHR42951">
    <property type="entry name" value="METALLO-BETA-LACTAMASE DOMAIN-CONTAINING"/>
    <property type="match status" value="1"/>
</dbReference>
<keyword evidence="4" id="KW-1185">Reference proteome</keyword>
<dbReference type="Proteomes" id="UP000248856">
    <property type="component" value="Unassembled WGS sequence"/>
</dbReference>
<evidence type="ECO:0000259" key="2">
    <source>
        <dbReference type="SMART" id="SM00849"/>
    </source>
</evidence>
<dbReference type="EMBL" id="QLTA01000004">
    <property type="protein sequence ID" value="RAR85610.1"/>
    <property type="molecule type" value="Genomic_DNA"/>
</dbReference>